<dbReference type="Proteomes" id="UP000009183">
    <property type="component" value="Chromosome 7"/>
</dbReference>
<protein>
    <submittedName>
        <fullName evidence="1">Uncharacterized protein</fullName>
    </submittedName>
</protein>
<dbReference type="EMBL" id="FN596502">
    <property type="protein sequence ID" value="CCB60222.1"/>
    <property type="molecule type" value="Genomic_DNA"/>
</dbReference>
<name>F6HZV6_VITVI</name>
<evidence type="ECO:0000313" key="2">
    <source>
        <dbReference type="Proteomes" id="UP000009183"/>
    </source>
</evidence>
<accession>F6HZV6</accession>
<dbReference type="AlphaFoldDB" id="F6HZV6"/>
<sequence length="28" mass="3201">MVFGARLSFLCFWIDLGCSPFEKPEGCF</sequence>
<dbReference type="HOGENOM" id="CLU_3413562_0_0_1"/>
<dbReference type="InParanoid" id="F6HZV6"/>
<reference evidence="2" key="1">
    <citation type="journal article" date="2007" name="Nature">
        <title>The grapevine genome sequence suggests ancestral hexaploidization in major angiosperm phyla.</title>
        <authorList>
            <consortium name="The French-Italian Public Consortium for Grapevine Genome Characterization."/>
            <person name="Jaillon O."/>
            <person name="Aury J.-M."/>
            <person name="Noel B."/>
            <person name="Policriti A."/>
            <person name="Clepet C."/>
            <person name="Casagrande A."/>
            <person name="Choisne N."/>
            <person name="Aubourg S."/>
            <person name="Vitulo N."/>
            <person name="Jubin C."/>
            <person name="Vezzi A."/>
            <person name="Legeai F."/>
            <person name="Hugueney P."/>
            <person name="Dasilva C."/>
            <person name="Horner D."/>
            <person name="Mica E."/>
            <person name="Jublot D."/>
            <person name="Poulain J."/>
            <person name="Bruyere C."/>
            <person name="Billault A."/>
            <person name="Segurens B."/>
            <person name="Gouyvenoux M."/>
            <person name="Ugarte E."/>
            <person name="Cattonaro F."/>
            <person name="Anthouard V."/>
            <person name="Vico V."/>
            <person name="Del Fabbro C."/>
            <person name="Alaux M."/>
            <person name="Di Gaspero G."/>
            <person name="Dumas V."/>
            <person name="Felice N."/>
            <person name="Paillard S."/>
            <person name="Juman I."/>
            <person name="Moroldo M."/>
            <person name="Scalabrin S."/>
            <person name="Canaguier A."/>
            <person name="Le Clainche I."/>
            <person name="Malacrida G."/>
            <person name="Durand E."/>
            <person name="Pesole G."/>
            <person name="Laucou V."/>
            <person name="Chatelet P."/>
            <person name="Merdinoglu D."/>
            <person name="Delledonne M."/>
            <person name="Pezzotti M."/>
            <person name="Lecharny A."/>
            <person name="Scarpelli C."/>
            <person name="Artiguenave F."/>
            <person name="Pe M.E."/>
            <person name="Valle G."/>
            <person name="Morgante M."/>
            <person name="Caboche M."/>
            <person name="Adam-Blondon A.-F."/>
            <person name="Weissenbach J."/>
            <person name="Quetier F."/>
            <person name="Wincker P."/>
        </authorList>
    </citation>
    <scope>NUCLEOTIDE SEQUENCE [LARGE SCALE GENOMIC DNA]</scope>
    <source>
        <strain evidence="2">cv. Pinot noir / PN40024</strain>
    </source>
</reference>
<keyword evidence="2" id="KW-1185">Reference proteome</keyword>
<proteinExistence type="predicted"/>
<organism evidence="1 2">
    <name type="scientific">Vitis vinifera</name>
    <name type="common">Grape</name>
    <dbReference type="NCBI Taxonomy" id="29760"/>
    <lineage>
        <taxon>Eukaryota</taxon>
        <taxon>Viridiplantae</taxon>
        <taxon>Streptophyta</taxon>
        <taxon>Embryophyta</taxon>
        <taxon>Tracheophyta</taxon>
        <taxon>Spermatophyta</taxon>
        <taxon>Magnoliopsida</taxon>
        <taxon>eudicotyledons</taxon>
        <taxon>Gunneridae</taxon>
        <taxon>Pentapetalae</taxon>
        <taxon>rosids</taxon>
        <taxon>Vitales</taxon>
        <taxon>Vitaceae</taxon>
        <taxon>Viteae</taxon>
        <taxon>Vitis</taxon>
    </lineage>
</organism>
<evidence type="ECO:0000313" key="1">
    <source>
        <dbReference type="EMBL" id="CCB60222.1"/>
    </source>
</evidence>
<gene>
    <name evidence="1" type="ordered locus">VIT_07s0005g05150</name>
</gene>
<dbReference type="PaxDb" id="29760-VIT_07s0005g05150.t01"/>